<evidence type="ECO:0000256" key="6">
    <source>
        <dbReference type="ARBA" id="ARBA00023136"/>
    </source>
</evidence>
<protein>
    <recommendedName>
        <fullName evidence="7">Phosphatidylglycerol--prolipoprotein diacylglyceryl transferase</fullName>
        <ecNumber evidence="7">2.5.1.145</ecNumber>
    </recommendedName>
</protein>
<name>A0A521BPN9_9SPHI</name>
<dbReference type="PANTHER" id="PTHR30589">
    <property type="entry name" value="PROLIPOPROTEIN DIACYLGLYCERYL TRANSFERASE"/>
    <property type="match status" value="1"/>
</dbReference>
<evidence type="ECO:0000256" key="2">
    <source>
        <dbReference type="ARBA" id="ARBA00022475"/>
    </source>
</evidence>
<dbReference type="OrthoDB" id="871140at2"/>
<feature type="transmembrane region" description="Helical" evidence="7">
    <location>
        <begin position="119"/>
        <end position="139"/>
    </location>
</feature>
<comment type="similarity">
    <text evidence="1 7">Belongs to the Lgt family.</text>
</comment>
<comment type="pathway">
    <text evidence="7">Protein modification; lipoprotein biosynthesis (diacylglyceryl transfer).</text>
</comment>
<dbReference type="GO" id="GO:0005886">
    <property type="term" value="C:plasma membrane"/>
    <property type="evidence" value="ECO:0007669"/>
    <property type="project" value="UniProtKB-SubCell"/>
</dbReference>
<dbReference type="NCBIfam" id="TIGR00544">
    <property type="entry name" value="lgt"/>
    <property type="match status" value="1"/>
</dbReference>
<evidence type="ECO:0000256" key="7">
    <source>
        <dbReference type="HAMAP-Rule" id="MF_01147"/>
    </source>
</evidence>
<dbReference type="PANTHER" id="PTHR30589:SF0">
    <property type="entry name" value="PHOSPHATIDYLGLYCEROL--PROLIPOPROTEIN DIACYLGLYCERYL TRANSFERASE"/>
    <property type="match status" value="1"/>
</dbReference>
<evidence type="ECO:0000256" key="5">
    <source>
        <dbReference type="ARBA" id="ARBA00022989"/>
    </source>
</evidence>
<feature type="transmembrane region" description="Helical" evidence="7">
    <location>
        <begin position="58"/>
        <end position="76"/>
    </location>
</feature>
<keyword evidence="6 7" id="KW-0472">Membrane</keyword>
<dbReference type="GO" id="GO:0042158">
    <property type="term" value="P:lipoprotein biosynthetic process"/>
    <property type="evidence" value="ECO:0007669"/>
    <property type="project" value="UniProtKB-UniRule"/>
</dbReference>
<keyword evidence="9" id="KW-1185">Reference proteome</keyword>
<comment type="subcellular location">
    <subcellularLocation>
        <location evidence="7">Cell membrane</location>
        <topology evidence="7">Multi-pass membrane protein</topology>
    </subcellularLocation>
</comment>
<dbReference type="UniPathway" id="UPA00664"/>
<feature type="transmembrane region" description="Helical" evidence="7">
    <location>
        <begin position="179"/>
        <end position="196"/>
    </location>
</feature>
<dbReference type="Pfam" id="PF01790">
    <property type="entry name" value="LGT"/>
    <property type="match status" value="1"/>
</dbReference>
<organism evidence="8 9">
    <name type="scientific">Solitalea koreensis</name>
    <dbReference type="NCBI Taxonomy" id="543615"/>
    <lineage>
        <taxon>Bacteria</taxon>
        <taxon>Pseudomonadati</taxon>
        <taxon>Bacteroidota</taxon>
        <taxon>Sphingobacteriia</taxon>
        <taxon>Sphingobacteriales</taxon>
        <taxon>Sphingobacteriaceae</taxon>
        <taxon>Solitalea</taxon>
    </lineage>
</organism>
<evidence type="ECO:0000313" key="9">
    <source>
        <dbReference type="Proteomes" id="UP000315971"/>
    </source>
</evidence>
<sequence length="278" mass="31804">MLTFINWDVHREIFALGPIVLRWYGLLFASGFAVGYYIMQGIFRKEGIKEEVLDKLTLYMVIATVLGARLGHCFFYEPGYYLSHPLKILKIWEGGLASHGAAIGIFIGLYLFSKKVSKLPYLWILDRIAIVVALAGAFIRTGNLFNSEIYGKPTNLPWGFTFPNAMEGPILTPVHPTQIYEALFCISLFAFLYQYYKRNATHLKDGIIFSYFLVFLFGFRFLVEFLKAEQVDFERGMALNMGQWLSIPLIIAGCIIYFKQRKTTPHNYIVAKKATSHS</sequence>
<feature type="transmembrane region" description="Helical" evidence="7">
    <location>
        <begin position="20"/>
        <end position="38"/>
    </location>
</feature>
<reference evidence="8 9" key="1">
    <citation type="submission" date="2017-05" db="EMBL/GenBank/DDBJ databases">
        <authorList>
            <person name="Varghese N."/>
            <person name="Submissions S."/>
        </authorList>
    </citation>
    <scope>NUCLEOTIDE SEQUENCE [LARGE SCALE GENOMIC DNA]</scope>
    <source>
        <strain evidence="8 9">DSM 21342</strain>
    </source>
</reference>
<comment type="function">
    <text evidence="7">Catalyzes the transfer of the diacylglyceryl group from phosphatidylglycerol to the sulfhydryl group of the N-terminal cysteine of a prolipoprotein, the first step in the formation of mature lipoproteins.</text>
</comment>
<dbReference type="HAMAP" id="MF_01147">
    <property type="entry name" value="Lgt"/>
    <property type="match status" value="1"/>
</dbReference>
<evidence type="ECO:0000313" key="8">
    <source>
        <dbReference type="EMBL" id="SMO49106.1"/>
    </source>
</evidence>
<comment type="catalytic activity">
    <reaction evidence="7">
        <text>L-cysteinyl-[prolipoprotein] + a 1,2-diacyl-sn-glycero-3-phospho-(1'-sn-glycerol) = an S-1,2-diacyl-sn-glyceryl-L-cysteinyl-[prolipoprotein] + sn-glycerol 1-phosphate + H(+)</text>
        <dbReference type="Rhea" id="RHEA:56712"/>
        <dbReference type="Rhea" id="RHEA-COMP:14679"/>
        <dbReference type="Rhea" id="RHEA-COMP:14680"/>
        <dbReference type="ChEBI" id="CHEBI:15378"/>
        <dbReference type="ChEBI" id="CHEBI:29950"/>
        <dbReference type="ChEBI" id="CHEBI:57685"/>
        <dbReference type="ChEBI" id="CHEBI:64716"/>
        <dbReference type="ChEBI" id="CHEBI:140658"/>
        <dbReference type="EC" id="2.5.1.145"/>
    </reaction>
</comment>
<keyword evidence="5 7" id="KW-1133">Transmembrane helix</keyword>
<evidence type="ECO:0000256" key="3">
    <source>
        <dbReference type="ARBA" id="ARBA00022679"/>
    </source>
</evidence>
<dbReference type="RefSeq" id="WP_142602010.1">
    <property type="nucleotide sequence ID" value="NZ_FXSZ01000002.1"/>
</dbReference>
<keyword evidence="8" id="KW-0449">Lipoprotein</keyword>
<keyword evidence="4 7" id="KW-0812">Transmembrane</keyword>
<dbReference type="GO" id="GO:0008961">
    <property type="term" value="F:phosphatidylglycerol-prolipoprotein diacylglyceryl transferase activity"/>
    <property type="evidence" value="ECO:0007669"/>
    <property type="project" value="UniProtKB-UniRule"/>
</dbReference>
<feature type="transmembrane region" description="Helical" evidence="7">
    <location>
        <begin position="238"/>
        <end position="258"/>
    </location>
</feature>
<dbReference type="EMBL" id="FXSZ01000002">
    <property type="protein sequence ID" value="SMO49106.1"/>
    <property type="molecule type" value="Genomic_DNA"/>
</dbReference>
<feature type="transmembrane region" description="Helical" evidence="7">
    <location>
        <begin position="96"/>
        <end position="112"/>
    </location>
</feature>
<evidence type="ECO:0000256" key="4">
    <source>
        <dbReference type="ARBA" id="ARBA00022692"/>
    </source>
</evidence>
<dbReference type="Proteomes" id="UP000315971">
    <property type="component" value="Unassembled WGS sequence"/>
</dbReference>
<evidence type="ECO:0000256" key="1">
    <source>
        <dbReference type="ARBA" id="ARBA00007150"/>
    </source>
</evidence>
<keyword evidence="2 7" id="KW-1003">Cell membrane</keyword>
<keyword evidence="3 7" id="KW-0808">Transferase</keyword>
<accession>A0A521BPN9</accession>
<feature type="binding site" evidence="7">
    <location>
        <position position="140"/>
    </location>
    <ligand>
        <name>a 1,2-diacyl-sn-glycero-3-phospho-(1'-sn-glycerol)</name>
        <dbReference type="ChEBI" id="CHEBI:64716"/>
    </ligand>
</feature>
<dbReference type="AlphaFoldDB" id="A0A521BPN9"/>
<gene>
    <name evidence="7" type="primary">lgt</name>
    <name evidence="8" type="ORF">SAMN06265350_102396</name>
</gene>
<proteinExistence type="inferred from homology"/>
<dbReference type="InterPro" id="IPR001640">
    <property type="entry name" value="Lgt"/>
</dbReference>
<feature type="transmembrane region" description="Helical" evidence="7">
    <location>
        <begin position="208"/>
        <end position="226"/>
    </location>
</feature>
<dbReference type="EC" id="2.5.1.145" evidence="7"/>